<accession>A0A1G2BIY8</accession>
<comment type="similarity">
    <text evidence="3">Belongs to the SmpB family.</text>
</comment>
<dbReference type="EMBL" id="MHKL01000028">
    <property type="protein sequence ID" value="OGY89062.1"/>
    <property type="molecule type" value="Genomic_DNA"/>
</dbReference>
<dbReference type="PANTHER" id="PTHR30308">
    <property type="entry name" value="TMRNA-BINDING COMPONENT OF TRANS-TRANSLATION TAGGING COMPLEX"/>
    <property type="match status" value="1"/>
</dbReference>
<evidence type="ECO:0000256" key="2">
    <source>
        <dbReference type="ARBA" id="ARBA00022884"/>
    </source>
</evidence>
<dbReference type="AlphaFoldDB" id="A0A1G2BIY8"/>
<evidence type="ECO:0000313" key="5">
    <source>
        <dbReference type="Proteomes" id="UP000178849"/>
    </source>
</evidence>
<dbReference type="NCBIfam" id="NF003843">
    <property type="entry name" value="PRK05422.1"/>
    <property type="match status" value="1"/>
</dbReference>
<dbReference type="GO" id="GO:0005829">
    <property type="term" value="C:cytosol"/>
    <property type="evidence" value="ECO:0007669"/>
    <property type="project" value="TreeGrafter"/>
</dbReference>
<comment type="caution">
    <text evidence="4">The sequence shown here is derived from an EMBL/GenBank/DDBJ whole genome shotgun (WGS) entry which is preliminary data.</text>
</comment>
<dbReference type="InterPro" id="IPR023620">
    <property type="entry name" value="SmpB"/>
</dbReference>
<dbReference type="SUPFAM" id="SSF74982">
    <property type="entry name" value="Small protein B (SmpB)"/>
    <property type="match status" value="1"/>
</dbReference>
<name>A0A1G2BIY8_9BACT</name>
<keyword evidence="2 3" id="KW-0694">RNA-binding</keyword>
<comment type="function">
    <text evidence="3">Required for rescue of stalled ribosomes mediated by trans-translation. Binds to transfer-messenger RNA (tmRNA), required for stable association of tmRNA with ribosomes. tmRNA and SmpB together mimic tRNA shape, replacing the anticodon stem-loop with SmpB. tmRNA is encoded by the ssrA gene; the 2 termini fold to resemble tRNA(Ala) and it encodes a 'tag peptide', a short internal open reading frame. During trans-translation Ala-aminoacylated tmRNA acts like a tRNA, entering the A-site of stalled ribosomes, displacing the stalled mRNA. The ribosome then switches to translate the ORF on the tmRNA; the nascent peptide is terminated with the 'tag peptide' encoded by the tmRNA and targeted for degradation. The ribosome is freed to recommence translation, which seems to be the essential function of trans-translation.</text>
</comment>
<dbReference type="Proteomes" id="UP000178849">
    <property type="component" value="Unassembled WGS sequence"/>
</dbReference>
<gene>
    <name evidence="3" type="primary">smpB</name>
    <name evidence="4" type="ORF">A2927_02935</name>
</gene>
<dbReference type="InterPro" id="IPR000037">
    <property type="entry name" value="SsrA-bd_prot"/>
</dbReference>
<protein>
    <recommendedName>
        <fullName evidence="3">SsrA-binding protein</fullName>
    </recommendedName>
    <alternativeName>
        <fullName evidence="3">Small protein B</fullName>
    </alternativeName>
</protein>
<evidence type="ECO:0000256" key="3">
    <source>
        <dbReference type="HAMAP-Rule" id="MF_00023"/>
    </source>
</evidence>
<dbReference type="GO" id="GO:0070929">
    <property type="term" value="P:trans-translation"/>
    <property type="evidence" value="ECO:0007669"/>
    <property type="project" value="UniProtKB-UniRule"/>
</dbReference>
<comment type="subcellular location">
    <subcellularLocation>
        <location evidence="3">Cytoplasm</location>
    </subcellularLocation>
    <text evidence="3">The tmRNA-SmpB complex associates with stalled 70S ribosomes.</text>
</comment>
<sequence>MKQSIITENKRGLFNYQVLEKWLAGIKLTGPEVKTVKSGQINLSGSFVTIKTNSQNGQVEAWLVGAQIPPYKKAGYSQNRYQPAQDRKLLLKRRELDYLLGKTKQKGLTIIPTLVYTQNRLIKMEIALCQGKKKFDKRETIKKREFERRKQRLLQR</sequence>
<proteinExistence type="inferred from homology"/>
<dbReference type="NCBIfam" id="TIGR00086">
    <property type="entry name" value="smpB"/>
    <property type="match status" value="1"/>
</dbReference>
<dbReference type="GO" id="GO:0003723">
    <property type="term" value="F:RNA binding"/>
    <property type="evidence" value="ECO:0007669"/>
    <property type="project" value="UniProtKB-UniRule"/>
</dbReference>
<evidence type="ECO:0000313" key="4">
    <source>
        <dbReference type="EMBL" id="OGY89062.1"/>
    </source>
</evidence>
<keyword evidence="1 3" id="KW-0963">Cytoplasm</keyword>
<reference evidence="4 5" key="1">
    <citation type="journal article" date="2016" name="Nat. Commun.">
        <title>Thousands of microbial genomes shed light on interconnected biogeochemical processes in an aquifer system.</title>
        <authorList>
            <person name="Anantharaman K."/>
            <person name="Brown C.T."/>
            <person name="Hug L.A."/>
            <person name="Sharon I."/>
            <person name="Castelle C.J."/>
            <person name="Probst A.J."/>
            <person name="Thomas B.C."/>
            <person name="Singh A."/>
            <person name="Wilkins M.J."/>
            <person name="Karaoz U."/>
            <person name="Brodie E.L."/>
            <person name="Williams K.H."/>
            <person name="Hubbard S.S."/>
            <person name="Banfield J.F."/>
        </authorList>
    </citation>
    <scope>NUCLEOTIDE SEQUENCE [LARGE SCALE GENOMIC DNA]</scope>
</reference>
<dbReference type="PANTHER" id="PTHR30308:SF2">
    <property type="entry name" value="SSRA-BINDING PROTEIN"/>
    <property type="match status" value="1"/>
</dbReference>
<dbReference type="STRING" id="1798550.A2927_02935"/>
<dbReference type="Pfam" id="PF01668">
    <property type="entry name" value="SmpB"/>
    <property type="match status" value="1"/>
</dbReference>
<dbReference type="HAMAP" id="MF_00023">
    <property type="entry name" value="SmpB"/>
    <property type="match status" value="1"/>
</dbReference>
<dbReference type="GO" id="GO:0070930">
    <property type="term" value="P:trans-translation-dependent protein tagging"/>
    <property type="evidence" value="ECO:0007669"/>
    <property type="project" value="TreeGrafter"/>
</dbReference>
<evidence type="ECO:0000256" key="1">
    <source>
        <dbReference type="ARBA" id="ARBA00022490"/>
    </source>
</evidence>
<organism evidence="4 5">
    <name type="scientific">Candidatus Komeilibacteria bacterium RIFCSPLOWO2_01_FULL_45_10</name>
    <dbReference type="NCBI Taxonomy" id="1798550"/>
    <lineage>
        <taxon>Bacteria</taxon>
        <taxon>Candidatus Komeiliibacteriota</taxon>
    </lineage>
</organism>
<dbReference type="Gene3D" id="2.40.280.10">
    <property type="match status" value="1"/>
</dbReference>